<name>L8HMW5_ACACF</name>
<dbReference type="Gene3D" id="1.10.357.40">
    <property type="entry name" value="YbiA-like"/>
    <property type="match status" value="1"/>
</dbReference>
<proteinExistence type="predicted"/>
<reference evidence="3 4" key="1">
    <citation type="journal article" date="2013" name="Genome Biol.">
        <title>Genome of Acanthamoeba castellanii highlights extensive lateral gene transfer and early evolution of tyrosine kinase signaling.</title>
        <authorList>
            <person name="Clarke M."/>
            <person name="Lohan A.J."/>
            <person name="Liu B."/>
            <person name="Lagkouvardos I."/>
            <person name="Roy S."/>
            <person name="Zafar N."/>
            <person name="Bertelli C."/>
            <person name="Schilde C."/>
            <person name="Kianianmomeni A."/>
            <person name="Burglin T.R."/>
            <person name="Frech C."/>
            <person name="Turcotte B."/>
            <person name="Kopec K.O."/>
            <person name="Synnott J.M."/>
            <person name="Choo C."/>
            <person name="Paponov I."/>
            <person name="Finkler A."/>
            <person name="Soon Heng Tan C."/>
            <person name="Hutchins A.P."/>
            <person name="Weinmeier T."/>
            <person name="Rattei T."/>
            <person name="Chu J.S."/>
            <person name="Gimenez G."/>
            <person name="Irimia M."/>
            <person name="Rigden D.J."/>
            <person name="Fitzpatrick D.A."/>
            <person name="Lorenzo-Morales J."/>
            <person name="Bateman A."/>
            <person name="Chiu C.H."/>
            <person name="Tang P."/>
            <person name="Hegemann P."/>
            <person name="Fromm H."/>
            <person name="Raoult D."/>
            <person name="Greub G."/>
            <person name="Miranda-Saavedra D."/>
            <person name="Chen N."/>
            <person name="Nash P."/>
            <person name="Ginger M.L."/>
            <person name="Horn M."/>
            <person name="Schaap P."/>
            <person name="Caler L."/>
            <person name="Loftus B."/>
        </authorList>
    </citation>
    <scope>NUCLEOTIDE SEQUENCE [LARGE SCALE GENOMIC DNA]</scope>
    <source>
        <strain evidence="3 4">Neff</strain>
    </source>
</reference>
<keyword evidence="3" id="KW-0378">Hydrolase</keyword>
<feature type="region of interest" description="Disordered" evidence="1">
    <location>
        <begin position="1"/>
        <end position="24"/>
    </location>
</feature>
<evidence type="ECO:0000313" key="4">
    <source>
        <dbReference type="Proteomes" id="UP000011083"/>
    </source>
</evidence>
<evidence type="ECO:0000313" key="3">
    <source>
        <dbReference type="EMBL" id="ELR25746.1"/>
    </source>
</evidence>
<dbReference type="EMBL" id="KB007791">
    <property type="protein sequence ID" value="ELR25746.1"/>
    <property type="molecule type" value="Genomic_DNA"/>
</dbReference>
<organism evidence="3 4">
    <name type="scientific">Acanthamoeba castellanii (strain ATCC 30010 / Neff)</name>
    <dbReference type="NCBI Taxonomy" id="1257118"/>
    <lineage>
        <taxon>Eukaryota</taxon>
        <taxon>Amoebozoa</taxon>
        <taxon>Discosea</taxon>
        <taxon>Longamoebia</taxon>
        <taxon>Centramoebida</taxon>
        <taxon>Acanthamoebidae</taxon>
        <taxon>Acanthamoeba</taxon>
    </lineage>
</organism>
<dbReference type="RefSeq" id="XP_004358310.1">
    <property type="nucleotide sequence ID" value="XM_004358253.1"/>
</dbReference>
<dbReference type="Proteomes" id="UP000011083">
    <property type="component" value="Unassembled WGS sequence"/>
</dbReference>
<dbReference type="SUPFAM" id="SSF143990">
    <property type="entry name" value="YbiA-like"/>
    <property type="match status" value="1"/>
</dbReference>
<dbReference type="CDD" id="cd15457">
    <property type="entry name" value="NADAR"/>
    <property type="match status" value="1"/>
</dbReference>
<dbReference type="AlphaFoldDB" id="L8HMW5"/>
<feature type="domain" description="NADAR" evidence="2">
    <location>
        <begin position="39"/>
        <end position="177"/>
    </location>
</feature>
<dbReference type="InterPro" id="IPR012816">
    <property type="entry name" value="NADAR"/>
</dbReference>
<dbReference type="OrthoDB" id="16252at2759"/>
<keyword evidence="4" id="KW-1185">Reference proteome</keyword>
<evidence type="ECO:0000259" key="2">
    <source>
        <dbReference type="Pfam" id="PF08719"/>
    </source>
</evidence>
<evidence type="ECO:0000256" key="1">
    <source>
        <dbReference type="SAM" id="MobiDB-lite"/>
    </source>
</evidence>
<protein>
    <submittedName>
        <fullName evidence="3">GTP cyclohydrolase II, putative</fullName>
    </submittedName>
</protein>
<dbReference type="NCBIfam" id="TIGR02464">
    <property type="entry name" value="ribofla_fusion"/>
    <property type="match status" value="1"/>
</dbReference>
<dbReference type="GO" id="GO:0016787">
    <property type="term" value="F:hydrolase activity"/>
    <property type="evidence" value="ECO:0007669"/>
    <property type="project" value="UniProtKB-KW"/>
</dbReference>
<feature type="compositionally biased region" description="Polar residues" evidence="1">
    <location>
        <begin position="1"/>
        <end position="11"/>
    </location>
</feature>
<dbReference type="Pfam" id="PF08719">
    <property type="entry name" value="NADAR"/>
    <property type="match status" value="1"/>
</dbReference>
<dbReference type="InterPro" id="IPR037238">
    <property type="entry name" value="YbiA-like_sf"/>
</dbReference>
<gene>
    <name evidence="3" type="ORF">ACA1_018980</name>
</gene>
<feature type="compositionally biased region" description="Low complexity" evidence="1">
    <location>
        <begin position="12"/>
        <end position="24"/>
    </location>
</feature>
<dbReference type="STRING" id="1257118.L8HMW5"/>
<dbReference type="VEuPathDB" id="AmoebaDB:ACA1_018980"/>
<sequence length="182" mass="20667">MSDTKATHTPASGSSSSSSSEEFESAVSFTSDGRKVIKFYGERNPYGCFSNFSSHPFELHGKQWPTTEHYFQAQKFVGTPMEEKIRLASTPGESKKLGQSRKVTLRADWEQVKDDLMYECVMAKFSQHDNIRRTLLNTEDALLVEHTSNDRYWGDGGDGSGKNMLGKILMRVRDNLREQQQQ</sequence>
<dbReference type="GeneID" id="14926816"/>
<accession>L8HMW5</accession>
<dbReference type="OMA" id="YFWGCGA"/>
<dbReference type="KEGG" id="acan:ACA1_018980"/>